<dbReference type="CDD" id="cd00211">
    <property type="entry name" value="PTS_IIA_fru"/>
    <property type="match status" value="1"/>
</dbReference>
<sequence length="154" mass="16528">MKLVDLIYKDAISIGGSFGASTEAIEALTDKLCLLGKIEHRGQFVAAVIEREEQGPTALGEGLAVPHGKSDSVIEPCVAIAILDSPVKWVGIDEDEEDVDIIVLLGIPLAHQGDTHIALLSELTCLLIDDEFRDSIKRVNSAEALIELIRTASE</sequence>
<dbReference type="AlphaFoldDB" id="A0A7W2IU32"/>
<evidence type="ECO:0000256" key="2">
    <source>
        <dbReference type="ARBA" id="ARBA00022553"/>
    </source>
</evidence>
<dbReference type="NCBIfam" id="TIGR00848">
    <property type="entry name" value="fruA"/>
    <property type="match status" value="1"/>
</dbReference>
<evidence type="ECO:0000259" key="6">
    <source>
        <dbReference type="PROSITE" id="PS51094"/>
    </source>
</evidence>
<dbReference type="PROSITE" id="PS00372">
    <property type="entry name" value="PTS_EIIA_TYPE_2_HIS"/>
    <property type="match status" value="1"/>
</dbReference>
<keyword evidence="3 7" id="KW-0762">Sugar transport</keyword>
<dbReference type="RefSeq" id="WP_182109221.1">
    <property type="nucleotide sequence ID" value="NZ_JACFYF010000007.1"/>
</dbReference>
<dbReference type="Pfam" id="PF00359">
    <property type="entry name" value="PTS_EIIA_2"/>
    <property type="match status" value="1"/>
</dbReference>
<protein>
    <submittedName>
        <fullName evidence="7">PTS sugar transporter subunit IIA</fullName>
    </submittedName>
</protein>
<evidence type="ECO:0000256" key="1">
    <source>
        <dbReference type="ARBA" id="ARBA00022448"/>
    </source>
</evidence>
<dbReference type="InterPro" id="IPR002178">
    <property type="entry name" value="PTS_EIIA_type-2_dom"/>
</dbReference>
<dbReference type="Gene3D" id="3.40.930.10">
    <property type="entry name" value="Mannitol-specific EII, Chain A"/>
    <property type="match status" value="1"/>
</dbReference>
<dbReference type="InterPro" id="IPR004715">
    <property type="entry name" value="PTS_IIA_fruc"/>
</dbReference>
<dbReference type="PANTHER" id="PTHR47738:SF2">
    <property type="entry name" value="PTS SYSTEM FRUCTOSE-LIKE EIIA COMPONENT"/>
    <property type="match status" value="1"/>
</dbReference>
<keyword evidence="4" id="KW-0808">Transferase</keyword>
<dbReference type="GO" id="GO:0008982">
    <property type="term" value="F:protein-N(PI)-phosphohistidine-sugar phosphotransferase activity"/>
    <property type="evidence" value="ECO:0007669"/>
    <property type="project" value="InterPro"/>
</dbReference>
<evidence type="ECO:0000256" key="3">
    <source>
        <dbReference type="ARBA" id="ARBA00022597"/>
    </source>
</evidence>
<dbReference type="InterPro" id="IPR051541">
    <property type="entry name" value="PTS_SugarTrans_NitroReg"/>
</dbReference>
<dbReference type="PANTHER" id="PTHR47738">
    <property type="entry name" value="PTS SYSTEM FRUCTOSE-LIKE EIIA COMPONENT-RELATED"/>
    <property type="match status" value="1"/>
</dbReference>
<keyword evidence="5" id="KW-0598">Phosphotransferase system</keyword>
<proteinExistence type="predicted"/>
<evidence type="ECO:0000313" key="8">
    <source>
        <dbReference type="Proteomes" id="UP000571701"/>
    </source>
</evidence>
<accession>A0A7W2IU32</accession>
<dbReference type="GO" id="GO:0009401">
    <property type="term" value="P:phosphoenolpyruvate-dependent sugar phosphotransferase system"/>
    <property type="evidence" value="ECO:0007669"/>
    <property type="project" value="UniProtKB-KW"/>
</dbReference>
<dbReference type="SUPFAM" id="SSF55804">
    <property type="entry name" value="Phoshotransferase/anion transport protein"/>
    <property type="match status" value="1"/>
</dbReference>
<evidence type="ECO:0000256" key="5">
    <source>
        <dbReference type="ARBA" id="ARBA00022683"/>
    </source>
</evidence>
<dbReference type="EMBL" id="JACFYF010000007">
    <property type="protein sequence ID" value="MBA5763206.1"/>
    <property type="molecule type" value="Genomic_DNA"/>
</dbReference>
<dbReference type="PROSITE" id="PS51094">
    <property type="entry name" value="PTS_EIIA_TYPE_2"/>
    <property type="match status" value="1"/>
</dbReference>
<feature type="domain" description="PTS EIIA type-2" evidence="6">
    <location>
        <begin position="5"/>
        <end position="152"/>
    </location>
</feature>
<dbReference type="InterPro" id="IPR016152">
    <property type="entry name" value="PTrfase/Anion_transptr"/>
</dbReference>
<reference evidence="7 8" key="1">
    <citation type="submission" date="2020-07" db="EMBL/GenBank/DDBJ databases">
        <title>Vibrio marinisediminis sp. nov., isolated from marine sediment.</title>
        <authorList>
            <person name="Ji X."/>
        </authorList>
    </citation>
    <scope>NUCLEOTIDE SEQUENCE [LARGE SCALE GENOMIC DNA]</scope>
    <source>
        <strain evidence="7 8">404</strain>
    </source>
</reference>
<evidence type="ECO:0000313" key="7">
    <source>
        <dbReference type="EMBL" id="MBA5763206.1"/>
    </source>
</evidence>
<keyword evidence="1" id="KW-0813">Transport</keyword>
<keyword evidence="2" id="KW-0597">Phosphoprotein</keyword>
<name>A0A7W2IU32_9VIBR</name>
<comment type="caution">
    <text evidence="7">The sequence shown here is derived from an EMBL/GenBank/DDBJ whole genome shotgun (WGS) entry which is preliminary data.</text>
</comment>
<dbReference type="GO" id="GO:0016020">
    <property type="term" value="C:membrane"/>
    <property type="evidence" value="ECO:0007669"/>
    <property type="project" value="InterPro"/>
</dbReference>
<gene>
    <name evidence="7" type="ORF">H2O73_12660</name>
</gene>
<organism evidence="7 8">
    <name type="scientific">Vibrio marinisediminis</name>
    <dbReference type="NCBI Taxonomy" id="2758441"/>
    <lineage>
        <taxon>Bacteria</taxon>
        <taxon>Pseudomonadati</taxon>
        <taxon>Pseudomonadota</taxon>
        <taxon>Gammaproteobacteria</taxon>
        <taxon>Vibrionales</taxon>
        <taxon>Vibrionaceae</taxon>
        <taxon>Vibrio</taxon>
    </lineage>
</organism>
<keyword evidence="8" id="KW-1185">Reference proteome</keyword>
<dbReference type="Proteomes" id="UP000571701">
    <property type="component" value="Unassembled WGS sequence"/>
</dbReference>
<evidence type="ECO:0000256" key="4">
    <source>
        <dbReference type="ARBA" id="ARBA00022679"/>
    </source>
</evidence>